<gene>
    <name evidence="1" type="ORF">AA23TX_04921</name>
</gene>
<organism evidence="1 2">
    <name type="scientific">Amycolatopsis camponoti</name>
    <dbReference type="NCBI Taxonomy" id="2606593"/>
    <lineage>
        <taxon>Bacteria</taxon>
        <taxon>Bacillati</taxon>
        <taxon>Actinomycetota</taxon>
        <taxon>Actinomycetes</taxon>
        <taxon>Pseudonocardiales</taxon>
        <taxon>Pseudonocardiaceae</taxon>
        <taxon>Amycolatopsis</taxon>
    </lineage>
</organism>
<protein>
    <submittedName>
        <fullName evidence="1">Uncharacterized protein</fullName>
    </submittedName>
</protein>
<accession>A0A6I8LS28</accession>
<dbReference type="Proteomes" id="UP000399805">
    <property type="component" value="Unassembled WGS sequence"/>
</dbReference>
<evidence type="ECO:0000313" key="1">
    <source>
        <dbReference type="EMBL" id="VVJ19900.1"/>
    </source>
</evidence>
<evidence type="ECO:0000313" key="2">
    <source>
        <dbReference type="Proteomes" id="UP000399805"/>
    </source>
</evidence>
<proteinExistence type="predicted"/>
<keyword evidence="2" id="KW-1185">Reference proteome</keyword>
<reference evidence="1 2" key="1">
    <citation type="submission" date="2019-09" db="EMBL/GenBank/DDBJ databases">
        <authorList>
            <person name="Leyn A S."/>
        </authorList>
    </citation>
    <scope>NUCLEOTIDE SEQUENCE [LARGE SCALE GENOMIC DNA]</scope>
    <source>
        <strain evidence="1">AA231_1</strain>
    </source>
</reference>
<name>A0A6I8LS28_9PSEU</name>
<dbReference type="AlphaFoldDB" id="A0A6I8LS28"/>
<sequence>MEGIAEGGIGGLLAGHGLLLASSGVSRQQKNLPHGCERLRAGCSCGATVRRAR</sequence>
<dbReference type="EMBL" id="CABVGP010000002">
    <property type="protein sequence ID" value="VVJ19900.1"/>
    <property type="molecule type" value="Genomic_DNA"/>
</dbReference>